<name>A0A9P6QQS0_9FUNG</name>
<proteinExistence type="predicted"/>
<keyword evidence="1" id="KW-0732">Signal</keyword>
<feature type="chain" id="PRO_5040151285" evidence="1">
    <location>
        <begin position="18"/>
        <end position="300"/>
    </location>
</feature>
<protein>
    <submittedName>
        <fullName evidence="2">Uncharacterized protein</fullName>
    </submittedName>
</protein>
<gene>
    <name evidence="2" type="ORF">BGZ97_008849</name>
</gene>
<comment type="caution">
    <text evidence="2">The sequence shown here is derived from an EMBL/GenBank/DDBJ whole genome shotgun (WGS) entry which is preliminary data.</text>
</comment>
<evidence type="ECO:0000313" key="3">
    <source>
        <dbReference type="Proteomes" id="UP000823405"/>
    </source>
</evidence>
<accession>A0A9P6QQS0</accession>
<sequence length="300" mass="32691">MTFIQTLFSTLLTWITGETTEVTGASVEKAEDKKSLILKESVPLPVVSSQQGKLYVLEPYTKPDPVSHATKILSPQMEKKNRENWEKKQRKKSKDTLQEGLIIEDDENNKLFSSLVEALFAFTFNDQPVQEKAIQQDAALTTSLSSPNTAYRDGAVSGLCLFKPSLTFISKSITSKDIHMDGDDDDLFEPIVTNSNSFTEGPELVQENHTKQDPPLPAFAKPGPSVTSTTASAAVTAAMAVPMDSKPTVTVTIPAGRAIARMRTKKSSVTPVVVMPTDGGIAKPRARARGLNNRTCPPHF</sequence>
<organism evidence="2 3">
    <name type="scientific">Linnemannia gamsii</name>
    <dbReference type="NCBI Taxonomy" id="64522"/>
    <lineage>
        <taxon>Eukaryota</taxon>
        <taxon>Fungi</taxon>
        <taxon>Fungi incertae sedis</taxon>
        <taxon>Mucoromycota</taxon>
        <taxon>Mortierellomycotina</taxon>
        <taxon>Mortierellomycetes</taxon>
        <taxon>Mortierellales</taxon>
        <taxon>Mortierellaceae</taxon>
        <taxon>Linnemannia</taxon>
    </lineage>
</organism>
<feature type="signal peptide" evidence="1">
    <location>
        <begin position="1"/>
        <end position="17"/>
    </location>
</feature>
<keyword evidence="3" id="KW-1185">Reference proteome</keyword>
<evidence type="ECO:0000256" key="1">
    <source>
        <dbReference type="SAM" id="SignalP"/>
    </source>
</evidence>
<reference evidence="2" key="1">
    <citation type="journal article" date="2020" name="Fungal Divers.">
        <title>Resolving the Mortierellaceae phylogeny through synthesis of multi-gene phylogenetics and phylogenomics.</title>
        <authorList>
            <person name="Vandepol N."/>
            <person name="Liber J."/>
            <person name="Desiro A."/>
            <person name="Na H."/>
            <person name="Kennedy M."/>
            <person name="Barry K."/>
            <person name="Grigoriev I.V."/>
            <person name="Miller A.N."/>
            <person name="O'Donnell K."/>
            <person name="Stajich J.E."/>
            <person name="Bonito G."/>
        </authorList>
    </citation>
    <scope>NUCLEOTIDE SEQUENCE</scope>
    <source>
        <strain evidence="2">NVP60</strain>
    </source>
</reference>
<dbReference type="OrthoDB" id="2450035at2759"/>
<dbReference type="Proteomes" id="UP000823405">
    <property type="component" value="Unassembled WGS sequence"/>
</dbReference>
<dbReference type="EMBL" id="JAAAIN010004107">
    <property type="protein sequence ID" value="KAG0282779.1"/>
    <property type="molecule type" value="Genomic_DNA"/>
</dbReference>
<feature type="non-terminal residue" evidence="2">
    <location>
        <position position="300"/>
    </location>
</feature>
<evidence type="ECO:0000313" key="2">
    <source>
        <dbReference type="EMBL" id="KAG0282779.1"/>
    </source>
</evidence>
<dbReference type="AlphaFoldDB" id="A0A9P6QQS0"/>